<gene>
    <name evidence="1" type="ORF">EJA03_13245</name>
</gene>
<evidence type="ECO:0000313" key="2">
    <source>
        <dbReference type="Proteomes" id="UP000269041"/>
    </source>
</evidence>
<reference evidence="1 2" key="1">
    <citation type="submission" date="2018-12" db="EMBL/GenBank/DDBJ databases">
        <title>Genomic taxonomy of the Vibrionaceae family.</title>
        <authorList>
            <person name="Gomez-Gil B."/>
            <person name="Enciso-Ibarra K."/>
        </authorList>
    </citation>
    <scope>NUCLEOTIDE SEQUENCE [LARGE SCALE GENOMIC DNA]</scope>
    <source>
        <strain evidence="1 2">CAIM 594</strain>
    </source>
</reference>
<comment type="caution">
    <text evidence="1">The sequence shown here is derived from an EMBL/GenBank/DDBJ whole genome shotgun (WGS) entry which is preliminary data.</text>
</comment>
<name>A0A3R9FNI9_9VIBR</name>
<proteinExistence type="predicted"/>
<dbReference type="OrthoDB" id="5294764at2"/>
<dbReference type="PANTHER" id="PTHR34290:SF2">
    <property type="entry name" value="OS04G0668800 PROTEIN"/>
    <property type="match status" value="1"/>
</dbReference>
<protein>
    <submittedName>
        <fullName evidence="1">DUF393 domain-containing protein</fullName>
    </submittedName>
</protein>
<dbReference type="EMBL" id="RSFA01000061">
    <property type="protein sequence ID" value="RSD30584.1"/>
    <property type="molecule type" value="Genomic_DNA"/>
</dbReference>
<sequence length="136" mass="16040">MNKLTLFYDGTCPLCVKEMRSIRHKDTHSQITTVDIYSEAFSTYPYIDPTEADKILHAIDENGKLWLGLDAAYRAWHILGRGWMYAPLRWRFIKPLADRLYLYFANNRYRISYIFTGTSRCDNQCDINSAQTKRDK</sequence>
<dbReference type="Proteomes" id="UP000269041">
    <property type="component" value="Unassembled WGS sequence"/>
</dbReference>
<dbReference type="PANTHER" id="PTHR34290">
    <property type="entry name" value="SI:CH73-390P7.2"/>
    <property type="match status" value="1"/>
</dbReference>
<dbReference type="Pfam" id="PF04134">
    <property type="entry name" value="DCC1-like"/>
    <property type="match status" value="1"/>
</dbReference>
<dbReference type="AlphaFoldDB" id="A0A3R9FNI9"/>
<dbReference type="RefSeq" id="WP_125322222.1">
    <property type="nucleotide sequence ID" value="NZ_AP024890.1"/>
</dbReference>
<organism evidence="1 2">
    <name type="scientific">Vibrio pectenicida</name>
    <dbReference type="NCBI Taxonomy" id="62763"/>
    <lineage>
        <taxon>Bacteria</taxon>
        <taxon>Pseudomonadati</taxon>
        <taxon>Pseudomonadota</taxon>
        <taxon>Gammaproteobacteria</taxon>
        <taxon>Vibrionales</taxon>
        <taxon>Vibrionaceae</taxon>
        <taxon>Vibrio</taxon>
    </lineage>
</organism>
<dbReference type="InterPro" id="IPR007263">
    <property type="entry name" value="DCC1-like"/>
</dbReference>
<accession>A0A3R9FNI9</accession>
<keyword evidence="2" id="KW-1185">Reference proteome</keyword>
<dbReference type="InterPro" id="IPR044691">
    <property type="entry name" value="DCC1_Trx"/>
</dbReference>
<evidence type="ECO:0000313" key="1">
    <source>
        <dbReference type="EMBL" id="RSD30584.1"/>
    </source>
</evidence>
<dbReference type="GO" id="GO:0015035">
    <property type="term" value="F:protein-disulfide reductase activity"/>
    <property type="evidence" value="ECO:0007669"/>
    <property type="project" value="InterPro"/>
</dbReference>